<gene>
    <name evidence="7" type="ORF">Poli38472_005204</name>
</gene>
<feature type="domain" description="Protein kinase" evidence="5">
    <location>
        <begin position="178"/>
        <end position="447"/>
    </location>
</feature>
<dbReference type="AlphaFoldDB" id="A0A8K1CFM2"/>
<keyword evidence="2 4" id="KW-0863">Zinc-finger</keyword>
<proteinExistence type="predicted"/>
<accession>A0A8K1CFM2</accession>
<keyword evidence="8" id="KW-1185">Reference proteome</keyword>
<dbReference type="OrthoDB" id="4062651at2759"/>
<dbReference type="InterPro" id="IPR000306">
    <property type="entry name" value="Znf_FYVE"/>
</dbReference>
<dbReference type="PANTHER" id="PTHR44329">
    <property type="entry name" value="SERINE/THREONINE-PROTEIN KINASE TNNI3K-RELATED"/>
    <property type="match status" value="1"/>
</dbReference>
<dbReference type="CDD" id="cd00065">
    <property type="entry name" value="FYVE_like_SF"/>
    <property type="match status" value="1"/>
</dbReference>
<organism evidence="7 8">
    <name type="scientific">Pythium oligandrum</name>
    <name type="common">Mycoparasitic fungus</name>
    <dbReference type="NCBI Taxonomy" id="41045"/>
    <lineage>
        <taxon>Eukaryota</taxon>
        <taxon>Sar</taxon>
        <taxon>Stramenopiles</taxon>
        <taxon>Oomycota</taxon>
        <taxon>Peronosporomycetes</taxon>
        <taxon>Pythiales</taxon>
        <taxon>Pythiaceae</taxon>
        <taxon>Pythium</taxon>
    </lineage>
</organism>
<evidence type="ECO:0000256" key="2">
    <source>
        <dbReference type="ARBA" id="ARBA00022771"/>
    </source>
</evidence>
<reference evidence="7" key="1">
    <citation type="submission" date="2019-03" db="EMBL/GenBank/DDBJ databases">
        <title>Long read genome sequence of the mycoparasitic Pythium oligandrum ATCC 38472 isolated from sugarbeet rhizosphere.</title>
        <authorList>
            <person name="Gaulin E."/>
        </authorList>
    </citation>
    <scope>NUCLEOTIDE SEQUENCE</scope>
    <source>
        <strain evidence="7">ATCC 38472_TT</strain>
    </source>
</reference>
<dbReference type="InterPro" id="IPR001245">
    <property type="entry name" value="Ser-Thr/Tyr_kinase_cat_dom"/>
</dbReference>
<dbReference type="PANTHER" id="PTHR44329:SF214">
    <property type="entry name" value="PROTEIN KINASE DOMAIN-CONTAINING PROTEIN"/>
    <property type="match status" value="1"/>
</dbReference>
<evidence type="ECO:0000256" key="3">
    <source>
        <dbReference type="ARBA" id="ARBA00022833"/>
    </source>
</evidence>
<dbReference type="GO" id="GO:0005524">
    <property type="term" value="F:ATP binding"/>
    <property type="evidence" value="ECO:0007669"/>
    <property type="project" value="InterPro"/>
</dbReference>
<dbReference type="InterPro" id="IPR000719">
    <property type="entry name" value="Prot_kinase_dom"/>
</dbReference>
<dbReference type="InterPro" id="IPR017455">
    <property type="entry name" value="Znf_FYVE-rel"/>
</dbReference>
<evidence type="ECO:0000256" key="4">
    <source>
        <dbReference type="PROSITE-ProRule" id="PRU00091"/>
    </source>
</evidence>
<evidence type="ECO:0000313" key="7">
    <source>
        <dbReference type="EMBL" id="TMW62586.1"/>
    </source>
</evidence>
<dbReference type="Gene3D" id="3.30.40.10">
    <property type="entry name" value="Zinc/RING finger domain, C3HC4 (zinc finger)"/>
    <property type="match status" value="1"/>
</dbReference>
<dbReference type="PROSITE" id="PS50011">
    <property type="entry name" value="PROTEIN_KINASE_DOM"/>
    <property type="match status" value="1"/>
</dbReference>
<dbReference type="Gene3D" id="1.10.510.10">
    <property type="entry name" value="Transferase(Phosphotransferase) domain 1"/>
    <property type="match status" value="1"/>
</dbReference>
<dbReference type="SMART" id="SM00064">
    <property type="entry name" value="FYVE"/>
    <property type="match status" value="1"/>
</dbReference>
<dbReference type="GO" id="GO:0008270">
    <property type="term" value="F:zinc ion binding"/>
    <property type="evidence" value="ECO:0007669"/>
    <property type="project" value="UniProtKB-KW"/>
</dbReference>
<dbReference type="InterPro" id="IPR051681">
    <property type="entry name" value="Ser/Thr_Kinases-Pseudokinases"/>
</dbReference>
<dbReference type="Proteomes" id="UP000794436">
    <property type="component" value="Unassembled WGS sequence"/>
</dbReference>
<dbReference type="InterPro" id="IPR013083">
    <property type="entry name" value="Znf_RING/FYVE/PHD"/>
</dbReference>
<evidence type="ECO:0000259" key="6">
    <source>
        <dbReference type="PROSITE" id="PS50178"/>
    </source>
</evidence>
<feature type="domain" description="FYVE-type" evidence="6">
    <location>
        <begin position="23"/>
        <end position="83"/>
    </location>
</feature>
<dbReference type="SUPFAM" id="SSF57903">
    <property type="entry name" value="FYVE/PHD zinc finger"/>
    <property type="match status" value="1"/>
</dbReference>
<keyword evidence="3" id="KW-0862">Zinc</keyword>
<keyword evidence="1" id="KW-0479">Metal-binding</keyword>
<dbReference type="Pfam" id="PF07714">
    <property type="entry name" value="PK_Tyr_Ser-Thr"/>
    <property type="match status" value="1"/>
</dbReference>
<dbReference type="Pfam" id="PF01363">
    <property type="entry name" value="FYVE"/>
    <property type="match status" value="1"/>
</dbReference>
<evidence type="ECO:0000256" key="1">
    <source>
        <dbReference type="ARBA" id="ARBA00022723"/>
    </source>
</evidence>
<dbReference type="GO" id="GO:0004674">
    <property type="term" value="F:protein serine/threonine kinase activity"/>
    <property type="evidence" value="ECO:0007669"/>
    <property type="project" value="TreeGrafter"/>
</dbReference>
<dbReference type="EMBL" id="SPLM01000073">
    <property type="protein sequence ID" value="TMW62586.1"/>
    <property type="molecule type" value="Genomic_DNA"/>
</dbReference>
<sequence>MKIAESAVLPFEALAKPEDMVKNSRRPDCTMCYSKFTAFKRRHHCRVCGEIMCSTCFVKRRAKIPMVGLITIKVCTSCANGKADAHEDMREPSPFPAELPTQEAPSKYVDVKQPVYKSASFSGGGSSYTSPAFTTGSYPTNPSTLDLDIGSLNLENRMSEGFRDVSELQAQWLNTGDLRDLQHLRDGPRYALWLVSHRSLGRLVAKRLLRGPVSSRTAEQFFDEIELMGHVQHPRIVELLGVARVNEKKNRVQAVYEFMPHGDLRTYLTLTARERKNRHERDRQKLAVALDIAEALVHLHSFDPPIIHGRLHSGKVLLTDDLRAKLSGFSGSSWALEDKKPGFRSWLAPELLSDGGEVGLQSDIYAFGVLLSELDTHQVPYSDCLTPEGAPLPESELKSLVADGELQPTMSQDCPPQLRQLAMECLAYKPSKRPTALEVSVRLRTFLRSHGLDETHEHKEVKVLWAPTAGHA</sequence>
<name>A0A8K1CFM2_PYTOL</name>
<dbReference type="PROSITE" id="PS50178">
    <property type="entry name" value="ZF_FYVE"/>
    <property type="match status" value="1"/>
</dbReference>
<evidence type="ECO:0000313" key="8">
    <source>
        <dbReference type="Proteomes" id="UP000794436"/>
    </source>
</evidence>
<dbReference type="SUPFAM" id="SSF56112">
    <property type="entry name" value="Protein kinase-like (PK-like)"/>
    <property type="match status" value="1"/>
</dbReference>
<evidence type="ECO:0008006" key="9">
    <source>
        <dbReference type="Google" id="ProtNLM"/>
    </source>
</evidence>
<dbReference type="InterPro" id="IPR011011">
    <property type="entry name" value="Znf_FYVE_PHD"/>
</dbReference>
<protein>
    <recommendedName>
        <fullName evidence="9">TKL protein kinase</fullName>
    </recommendedName>
</protein>
<evidence type="ECO:0000259" key="5">
    <source>
        <dbReference type="PROSITE" id="PS50011"/>
    </source>
</evidence>
<dbReference type="InterPro" id="IPR011009">
    <property type="entry name" value="Kinase-like_dom_sf"/>
</dbReference>
<comment type="caution">
    <text evidence="7">The sequence shown here is derived from an EMBL/GenBank/DDBJ whole genome shotgun (WGS) entry which is preliminary data.</text>
</comment>